<dbReference type="Proteomes" id="UP000214365">
    <property type="component" value="Unassembled WGS sequence"/>
</dbReference>
<protein>
    <recommendedName>
        <fullName evidence="7">Short-chain dehydrogenase TIC 32, chloroplastic</fullName>
    </recommendedName>
</protein>
<dbReference type="Pfam" id="PF00106">
    <property type="entry name" value="adh_short"/>
    <property type="match status" value="1"/>
</dbReference>
<dbReference type="RefSeq" id="XP_020117954.1">
    <property type="nucleotide sequence ID" value="XM_020262111.1"/>
</dbReference>
<dbReference type="STRING" id="1441469.A0A225AFD9"/>
<dbReference type="InterPro" id="IPR002347">
    <property type="entry name" value="SDR_fam"/>
</dbReference>
<dbReference type="OrthoDB" id="191139at2759"/>
<gene>
    <name evidence="5" type="ORF">UA08_07196</name>
</gene>
<evidence type="ECO:0008006" key="7">
    <source>
        <dbReference type="Google" id="ProtNLM"/>
    </source>
</evidence>
<reference evidence="5 6" key="1">
    <citation type="submission" date="2015-06" db="EMBL/GenBank/DDBJ databases">
        <title>Talaromyces atroroseus IBT 11181 draft genome.</title>
        <authorList>
            <person name="Rasmussen K.B."/>
            <person name="Rasmussen S."/>
            <person name="Petersen B."/>
            <person name="Sicheritz-Ponten T."/>
            <person name="Mortensen U.H."/>
            <person name="Thrane U."/>
        </authorList>
    </citation>
    <scope>NUCLEOTIDE SEQUENCE [LARGE SCALE GENOMIC DNA]</scope>
    <source>
        <strain evidence="5 6">IBT 11181</strain>
    </source>
</reference>
<keyword evidence="6" id="KW-1185">Reference proteome</keyword>
<dbReference type="SUPFAM" id="SSF51735">
    <property type="entry name" value="NAD(P)-binding Rossmann-fold domains"/>
    <property type="match status" value="1"/>
</dbReference>
<feature type="region of interest" description="Disordered" evidence="4">
    <location>
        <begin position="139"/>
        <end position="164"/>
    </location>
</feature>
<comment type="caution">
    <text evidence="5">The sequence shown here is derived from an EMBL/GenBank/DDBJ whole genome shotgun (WGS) entry which is preliminary data.</text>
</comment>
<dbReference type="Gene3D" id="3.40.50.720">
    <property type="entry name" value="NAD(P)-binding Rossmann-like Domain"/>
    <property type="match status" value="1"/>
</dbReference>
<evidence type="ECO:0000256" key="1">
    <source>
        <dbReference type="ARBA" id="ARBA00006484"/>
    </source>
</evidence>
<dbReference type="InterPro" id="IPR036291">
    <property type="entry name" value="NAD(P)-bd_dom_sf"/>
</dbReference>
<keyword evidence="3" id="KW-0560">Oxidoreductase</keyword>
<sequence>MDNTSFASIRRAASQILEQSNNQVNILINTAGVMGIQELTLTEDHYEIHFATNYLGHFLLFQLLKPALLASVTPSFNSRVVNVSSCAQRAARLEDNDNIDLQKHGYDAMAAYANAKLASIYMSNEIDRRYRDRGLHATSLHPGGVSTNIGRHMGPRVGSRASQE</sequence>
<dbReference type="GO" id="GO:0016491">
    <property type="term" value="F:oxidoreductase activity"/>
    <property type="evidence" value="ECO:0007669"/>
    <property type="project" value="UniProtKB-KW"/>
</dbReference>
<evidence type="ECO:0000313" key="5">
    <source>
        <dbReference type="EMBL" id="OKL57833.1"/>
    </source>
</evidence>
<accession>A0A225AFD9</accession>
<dbReference type="PRINTS" id="PR00081">
    <property type="entry name" value="GDHRDH"/>
</dbReference>
<evidence type="ECO:0000313" key="6">
    <source>
        <dbReference type="Proteomes" id="UP000214365"/>
    </source>
</evidence>
<dbReference type="EMBL" id="LFMY01000011">
    <property type="protein sequence ID" value="OKL57833.1"/>
    <property type="molecule type" value="Genomic_DNA"/>
</dbReference>
<dbReference type="GeneID" id="31006952"/>
<keyword evidence="2" id="KW-0521">NADP</keyword>
<evidence type="ECO:0000256" key="3">
    <source>
        <dbReference type="ARBA" id="ARBA00023002"/>
    </source>
</evidence>
<comment type="similarity">
    <text evidence="1">Belongs to the short-chain dehydrogenases/reductases (SDR) family.</text>
</comment>
<dbReference type="PANTHER" id="PTHR24320:SF272">
    <property type="entry name" value="NAD(P)-BINDING ROSSMANN-FOLD SUPERFAMILY PROTEIN"/>
    <property type="match status" value="1"/>
</dbReference>
<evidence type="ECO:0000256" key="4">
    <source>
        <dbReference type="SAM" id="MobiDB-lite"/>
    </source>
</evidence>
<evidence type="ECO:0000256" key="2">
    <source>
        <dbReference type="ARBA" id="ARBA00022857"/>
    </source>
</evidence>
<organism evidence="5 6">
    <name type="scientific">Talaromyces atroroseus</name>
    <dbReference type="NCBI Taxonomy" id="1441469"/>
    <lineage>
        <taxon>Eukaryota</taxon>
        <taxon>Fungi</taxon>
        <taxon>Dikarya</taxon>
        <taxon>Ascomycota</taxon>
        <taxon>Pezizomycotina</taxon>
        <taxon>Eurotiomycetes</taxon>
        <taxon>Eurotiomycetidae</taxon>
        <taxon>Eurotiales</taxon>
        <taxon>Trichocomaceae</taxon>
        <taxon>Talaromyces</taxon>
        <taxon>Talaromyces sect. Trachyspermi</taxon>
    </lineage>
</organism>
<dbReference type="AlphaFoldDB" id="A0A225AFD9"/>
<proteinExistence type="inferred from homology"/>
<dbReference type="PANTHER" id="PTHR24320">
    <property type="entry name" value="RETINOL DEHYDROGENASE"/>
    <property type="match status" value="1"/>
</dbReference>
<name>A0A225AFD9_TALAT</name>